<reference evidence="1 2" key="1">
    <citation type="journal article" date="2011" name="J. Bacteriol.">
        <title>Genome sequence of Methyloversatilis universalis FAM5T, a methylotrophic representative of the order Rhodocyclales.</title>
        <authorList>
            <person name="Kittichotirat W."/>
            <person name="Good N.M."/>
            <person name="Hall R."/>
            <person name="Bringel F."/>
            <person name="Lajus A."/>
            <person name="Medigue C."/>
            <person name="Smalley N.E."/>
            <person name="Beck D."/>
            <person name="Bumgarner R."/>
            <person name="Vuilleumier S."/>
            <person name="Kalyuzhnaya M.G."/>
        </authorList>
    </citation>
    <scope>NUCLEOTIDE SEQUENCE [LARGE SCALE GENOMIC DNA]</scope>
    <source>
        <strain evidence="2">ATCC BAA-1314 / JCM 13912 / FAM5</strain>
    </source>
</reference>
<comment type="caution">
    <text evidence="1">The sequence shown here is derived from an EMBL/GenBank/DDBJ whole genome shotgun (WGS) entry which is preliminary data.</text>
</comment>
<evidence type="ECO:0000313" key="1">
    <source>
        <dbReference type="EMBL" id="EGK71972.1"/>
    </source>
</evidence>
<accession>F5RBV5</accession>
<proteinExistence type="predicted"/>
<gene>
    <name evidence="1" type="ORF">METUNv1_01750</name>
</gene>
<dbReference type="RefSeq" id="WP_008060809.1">
    <property type="nucleotide sequence ID" value="NZ_AFHG01000044.1"/>
</dbReference>
<evidence type="ECO:0008006" key="3">
    <source>
        <dbReference type="Google" id="ProtNLM"/>
    </source>
</evidence>
<dbReference type="EMBL" id="AFHG01000044">
    <property type="protein sequence ID" value="EGK71972.1"/>
    <property type="molecule type" value="Genomic_DNA"/>
</dbReference>
<protein>
    <recommendedName>
        <fullName evidence="3">Phage tail protein</fullName>
    </recommendedName>
</protein>
<dbReference type="OrthoDB" id="5455158at2"/>
<dbReference type="AlphaFoldDB" id="F5RBV5"/>
<organism evidence="1 2">
    <name type="scientific">Methyloversatilis universalis (strain ATCC BAA-1314 / DSM 25237 / JCM 13912 / CCUG 52030 / FAM5)</name>
    <dbReference type="NCBI Taxonomy" id="1000565"/>
    <lineage>
        <taxon>Bacteria</taxon>
        <taxon>Pseudomonadati</taxon>
        <taxon>Pseudomonadota</taxon>
        <taxon>Betaproteobacteria</taxon>
        <taxon>Nitrosomonadales</taxon>
        <taxon>Sterolibacteriaceae</taxon>
        <taxon>Methyloversatilis</taxon>
    </lineage>
</organism>
<name>F5RBV5_METUF</name>
<dbReference type="STRING" id="1000565.METUNv1_01750"/>
<evidence type="ECO:0000313" key="2">
    <source>
        <dbReference type="Proteomes" id="UP000005019"/>
    </source>
</evidence>
<keyword evidence="2" id="KW-1185">Reference proteome</keyword>
<sequence>MAEKFVGHIVMTVDGREIEVVSFNASRSTGKKPVATMNRKKRISGHAQGLTTFELSLEVAIPLDGSEPDWATIEDAKITLYPEGHDDQRESYLGCACTSVSAAYRVDGEAVRSLSMFALDYVRE</sequence>
<dbReference type="Proteomes" id="UP000005019">
    <property type="component" value="Unassembled WGS sequence"/>
</dbReference>
<dbReference type="eggNOG" id="ENOG5032TY9">
    <property type="taxonomic scope" value="Bacteria"/>
</dbReference>